<name>A0A9W8B131_9FUNG</name>
<evidence type="ECO:0000256" key="1">
    <source>
        <dbReference type="SAM" id="MobiDB-lite"/>
    </source>
</evidence>
<dbReference type="OrthoDB" id="5581232at2759"/>
<organism evidence="2 3">
    <name type="scientific">Dimargaris verticillata</name>
    <dbReference type="NCBI Taxonomy" id="2761393"/>
    <lineage>
        <taxon>Eukaryota</taxon>
        <taxon>Fungi</taxon>
        <taxon>Fungi incertae sedis</taxon>
        <taxon>Zoopagomycota</taxon>
        <taxon>Kickxellomycotina</taxon>
        <taxon>Dimargaritomycetes</taxon>
        <taxon>Dimargaritales</taxon>
        <taxon>Dimargaritaceae</taxon>
        <taxon>Dimargaris</taxon>
    </lineage>
</organism>
<feature type="region of interest" description="Disordered" evidence="1">
    <location>
        <begin position="1"/>
        <end position="20"/>
    </location>
</feature>
<gene>
    <name evidence="2" type="ORF">H4R34_005194</name>
</gene>
<feature type="non-terminal residue" evidence="2">
    <location>
        <position position="173"/>
    </location>
</feature>
<keyword evidence="3" id="KW-1185">Reference proteome</keyword>
<dbReference type="Proteomes" id="UP001151582">
    <property type="component" value="Unassembled WGS sequence"/>
</dbReference>
<dbReference type="EMBL" id="JANBQB010000894">
    <property type="protein sequence ID" value="KAJ1973093.1"/>
    <property type="molecule type" value="Genomic_DNA"/>
</dbReference>
<proteinExistence type="predicted"/>
<evidence type="ECO:0000313" key="3">
    <source>
        <dbReference type="Proteomes" id="UP001151582"/>
    </source>
</evidence>
<reference evidence="2" key="1">
    <citation type="submission" date="2022-07" db="EMBL/GenBank/DDBJ databases">
        <title>Phylogenomic reconstructions and comparative analyses of Kickxellomycotina fungi.</title>
        <authorList>
            <person name="Reynolds N.K."/>
            <person name="Stajich J.E."/>
            <person name="Barry K."/>
            <person name="Grigoriev I.V."/>
            <person name="Crous P."/>
            <person name="Smith M.E."/>
        </authorList>
    </citation>
    <scope>NUCLEOTIDE SEQUENCE</scope>
    <source>
        <strain evidence="2">RSA 567</strain>
    </source>
</reference>
<accession>A0A9W8B131</accession>
<sequence>MTEPMLLDKAPSIPLTSGSSTAVSVANHGQTYRGRVHECLTQIRHLQQILDATDPLTSLPTQAPQTGLGLGRVNTPSAGQSGLPITPASQPRLDTSSQEPPCRAERSVASEGADPPATWQTVAAELQGLVALAERWSDAYRDLRQQYECIQGRWRMVREAIQEPLAMPKPEVS</sequence>
<feature type="compositionally biased region" description="Polar residues" evidence="1">
    <location>
        <begin position="87"/>
        <end position="99"/>
    </location>
</feature>
<feature type="region of interest" description="Disordered" evidence="1">
    <location>
        <begin position="72"/>
        <end position="116"/>
    </location>
</feature>
<dbReference type="AlphaFoldDB" id="A0A9W8B131"/>
<comment type="caution">
    <text evidence="2">The sequence shown here is derived from an EMBL/GenBank/DDBJ whole genome shotgun (WGS) entry which is preliminary data.</text>
</comment>
<protein>
    <submittedName>
        <fullName evidence="2">Uncharacterized protein</fullName>
    </submittedName>
</protein>
<evidence type="ECO:0000313" key="2">
    <source>
        <dbReference type="EMBL" id="KAJ1973093.1"/>
    </source>
</evidence>